<evidence type="ECO:0000313" key="3">
    <source>
        <dbReference type="EMBL" id="QIB70316.1"/>
    </source>
</evidence>
<proteinExistence type="predicted"/>
<accession>A0A858C1D3</accession>
<keyword evidence="4" id="KW-1185">Reference proteome</keyword>
<feature type="domain" description="Putative zinc-finger" evidence="2">
    <location>
        <begin position="7"/>
        <end position="41"/>
    </location>
</feature>
<reference evidence="3 4" key="1">
    <citation type="submission" date="2020-02" db="EMBL/GenBank/DDBJ databases">
        <authorList>
            <person name="Kim Y.B."/>
            <person name="Roh S.W."/>
        </authorList>
    </citation>
    <scope>NUCLEOTIDE SEQUENCE [LARGE SCALE GENOMIC DNA]</scope>
    <source>
        <strain evidence="3 4">DSM 103574</strain>
    </source>
</reference>
<evidence type="ECO:0000313" key="4">
    <source>
        <dbReference type="Proteomes" id="UP000466848"/>
    </source>
</evidence>
<dbReference type="RefSeq" id="WP_163067554.1">
    <property type="nucleotide sequence ID" value="NZ_CP048649.1"/>
</dbReference>
<dbReference type="Proteomes" id="UP000466848">
    <property type="component" value="Chromosome"/>
</dbReference>
<evidence type="ECO:0000259" key="2">
    <source>
        <dbReference type="Pfam" id="PF13490"/>
    </source>
</evidence>
<gene>
    <name evidence="3" type="ORF">Ami103574_13895</name>
</gene>
<dbReference type="AlphaFoldDB" id="A0A858C1D3"/>
<dbReference type="Pfam" id="PF13490">
    <property type="entry name" value="zf-HC2"/>
    <property type="match status" value="1"/>
</dbReference>
<dbReference type="InterPro" id="IPR027383">
    <property type="entry name" value="Znf_put"/>
</dbReference>
<evidence type="ECO:0000256" key="1">
    <source>
        <dbReference type="SAM" id="Phobius"/>
    </source>
</evidence>
<protein>
    <recommendedName>
        <fullName evidence="2">Putative zinc-finger domain-containing protein</fullName>
    </recommendedName>
</protein>
<keyword evidence="1" id="KW-0472">Membrane</keyword>
<sequence length="318" mass="36394">MKNTLNCPVVRDLLPLYAEKLTSEESNAAIRQHLDECENCRKDLERIQQPIDCPTMPNTEIDYMRKAKRSLKGRSYILAGVIAASCLALLSIFLRLFIIGTPVFIEEAAINYQWNYDADKAVYSIHGSLQQTNTSARINVYEDKENNQIKVKLYEVIPSVFFNSNQLSANISWNGEKDIVWQGKDRQQIIASSQYLPLSITQFKEGHYTNIIDAFDMKGAARIQQLYDHAAEVSSKQLAAFDEASHSQYLIISIPPTSGTYSVWIKADDALPKQELDDRIFLYQEDGQYYFYQQGQPLKKLSPENLRGLLDYIDKKKP</sequence>
<name>A0A858C1D3_9FIRM</name>
<organism evidence="3 4">
    <name type="scientific">Aminipila butyrica</name>
    <dbReference type="NCBI Taxonomy" id="433296"/>
    <lineage>
        <taxon>Bacteria</taxon>
        <taxon>Bacillati</taxon>
        <taxon>Bacillota</taxon>
        <taxon>Clostridia</taxon>
        <taxon>Peptostreptococcales</taxon>
        <taxon>Anaerovoracaceae</taxon>
        <taxon>Aminipila</taxon>
    </lineage>
</organism>
<dbReference type="EMBL" id="CP048649">
    <property type="protein sequence ID" value="QIB70316.1"/>
    <property type="molecule type" value="Genomic_DNA"/>
</dbReference>
<keyword evidence="1" id="KW-1133">Transmembrane helix</keyword>
<keyword evidence="1" id="KW-0812">Transmembrane</keyword>
<feature type="transmembrane region" description="Helical" evidence="1">
    <location>
        <begin position="75"/>
        <end position="98"/>
    </location>
</feature>
<dbReference type="KEGG" id="abut:Ami103574_13895"/>